<dbReference type="GO" id="GO:0004674">
    <property type="term" value="F:protein serine/threonine kinase activity"/>
    <property type="evidence" value="ECO:0007669"/>
    <property type="project" value="TreeGrafter"/>
</dbReference>
<protein>
    <recommendedName>
        <fullName evidence="2">Protein kinase domain-containing protein</fullName>
    </recommendedName>
</protein>
<feature type="region of interest" description="Disordered" evidence="1">
    <location>
        <begin position="72"/>
        <end position="145"/>
    </location>
</feature>
<dbReference type="PROSITE" id="PS00108">
    <property type="entry name" value="PROTEIN_KINASE_ST"/>
    <property type="match status" value="1"/>
</dbReference>
<name>A0AAE0H3K2_9CHLO</name>
<evidence type="ECO:0000313" key="4">
    <source>
        <dbReference type="Proteomes" id="UP001190700"/>
    </source>
</evidence>
<reference evidence="3 4" key="1">
    <citation type="journal article" date="2015" name="Genome Biol. Evol.">
        <title>Comparative Genomics of a Bacterivorous Green Alga Reveals Evolutionary Causalities and Consequences of Phago-Mixotrophic Mode of Nutrition.</title>
        <authorList>
            <person name="Burns J.A."/>
            <person name="Paasch A."/>
            <person name="Narechania A."/>
            <person name="Kim E."/>
        </authorList>
    </citation>
    <scope>NUCLEOTIDE SEQUENCE [LARGE SCALE GENOMIC DNA]</scope>
    <source>
        <strain evidence="3 4">PLY_AMNH</strain>
    </source>
</reference>
<feature type="compositionally biased region" description="Polar residues" evidence="1">
    <location>
        <begin position="96"/>
        <end position="123"/>
    </location>
</feature>
<feature type="compositionally biased region" description="Basic and acidic residues" evidence="1">
    <location>
        <begin position="46"/>
        <end position="59"/>
    </location>
</feature>
<dbReference type="Pfam" id="PF07714">
    <property type="entry name" value="PK_Tyr_Ser-Thr"/>
    <property type="match status" value="1"/>
</dbReference>
<organism evidence="3 4">
    <name type="scientific">Cymbomonas tetramitiformis</name>
    <dbReference type="NCBI Taxonomy" id="36881"/>
    <lineage>
        <taxon>Eukaryota</taxon>
        <taxon>Viridiplantae</taxon>
        <taxon>Chlorophyta</taxon>
        <taxon>Pyramimonadophyceae</taxon>
        <taxon>Pyramimonadales</taxon>
        <taxon>Pyramimonadaceae</taxon>
        <taxon>Cymbomonas</taxon>
    </lineage>
</organism>
<feature type="compositionally biased region" description="Basic and acidic residues" evidence="1">
    <location>
        <begin position="592"/>
        <end position="604"/>
    </location>
</feature>
<feature type="compositionally biased region" description="Polar residues" evidence="1">
    <location>
        <begin position="366"/>
        <end position="378"/>
    </location>
</feature>
<dbReference type="InterPro" id="IPR000719">
    <property type="entry name" value="Prot_kinase_dom"/>
</dbReference>
<proteinExistence type="predicted"/>
<dbReference type="GO" id="GO:0005524">
    <property type="term" value="F:ATP binding"/>
    <property type="evidence" value="ECO:0007669"/>
    <property type="project" value="InterPro"/>
</dbReference>
<feature type="region of interest" description="Disordered" evidence="1">
    <location>
        <begin position="583"/>
        <end position="604"/>
    </location>
</feature>
<feature type="domain" description="Protein kinase" evidence="2">
    <location>
        <begin position="252"/>
        <end position="577"/>
    </location>
</feature>
<dbReference type="InterPro" id="IPR008271">
    <property type="entry name" value="Ser/Thr_kinase_AS"/>
</dbReference>
<feature type="region of interest" description="Disordered" evidence="1">
    <location>
        <begin position="32"/>
        <end position="59"/>
    </location>
</feature>
<dbReference type="Proteomes" id="UP001190700">
    <property type="component" value="Unassembled WGS sequence"/>
</dbReference>
<evidence type="ECO:0000256" key="1">
    <source>
        <dbReference type="SAM" id="MobiDB-lite"/>
    </source>
</evidence>
<dbReference type="InterPro" id="IPR011009">
    <property type="entry name" value="Kinase-like_dom_sf"/>
</dbReference>
<dbReference type="PROSITE" id="PS50011">
    <property type="entry name" value="PROTEIN_KINASE_DOM"/>
    <property type="match status" value="1"/>
</dbReference>
<dbReference type="InterPro" id="IPR001245">
    <property type="entry name" value="Ser-Thr/Tyr_kinase_cat_dom"/>
</dbReference>
<dbReference type="AlphaFoldDB" id="A0AAE0H3K2"/>
<sequence length="604" mass="66087">MFPEAKPKPFKKAASAFGSIATDPFKQDIPLTRAHILQPIKPKGRKSQEGRKSQAAEVKTVDFDNFALTTYSDASASTHTTDPSEAGSSGRCGVSRTPSPATQSDSSQSESGAPAQGTRSAAATRSKGKAAYSTDLPTSDDGSDQEESACTASCCACRNVRTLLSCRGSTIKLLARGKAGGRGSSWHWGSPFRRMWLYKDKSKEKKKGRRTRSRSAFNEQIQRVAAERDESINAVFKQLEEKGIRMFQLDQIKFGAQAGSGAFSVVRRAHVTLGSEVIEAAVKTLKLEKTSSSHPDCSCEYGLNLFEKEAMLHQQAQCMKNQTQRCVVALMGVAYSMGTSNVPNLHLVQHLMGGRDLNHMIRHPQCWQSDSGPTGSGSQERKSEDSNPGTPARSGKKQGYPYGSYVLRRRVKLRVSIQLAAMLDRLIKHRIVHLDIKPGNILLKEVTESVLQGEDVEASLCDFGTSQVEHAKLCRKHLVGTAGYMAPELKKPKRGVVATHMADVFSAGVTILELFVGVIWRGEDASDSVCHQQMVDALRKLQHSDARVARIIKKCLAPKPQDRPKPKELQEMLQAVLDKHCANSAPSPKAISIEKEEHIDLDHG</sequence>
<dbReference type="InterPro" id="IPR051681">
    <property type="entry name" value="Ser/Thr_Kinases-Pseudokinases"/>
</dbReference>
<gene>
    <name evidence="3" type="ORF">CYMTET_3369</name>
</gene>
<evidence type="ECO:0000259" key="2">
    <source>
        <dbReference type="PROSITE" id="PS50011"/>
    </source>
</evidence>
<comment type="caution">
    <text evidence="3">The sequence shown here is derived from an EMBL/GenBank/DDBJ whole genome shotgun (WGS) entry which is preliminary data.</text>
</comment>
<dbReference type="SUPFAM" id="SSF56112">
    <property type="entry name" value="Protein kinase-like (PK-like)"/>
    <property type="match status" value="1"/>
</dbReference>
<dbReference type="SMART" id="SM00220">
    <property type="entry name" value="S_TKc"/>
    <property type="match status" value="1"/>
</dbReference>
<dbReference type="Gene3D" id="3.30.200.20">
    <property type="entry name" value="Phosphorylase Kinase, domain 1"/>
    <property type="match status" value="1"/>
</dbReference>
<dbReference type="Gene3D" id="1.10.510.10">
    <property type="entry name" value="Transferase(Phosphotransferase) domain 1"/>
    <property type="match status" value="1"/>
</dbReference>
<keyword evidence="4" id="KW-1185">Reference proteome</keyword>
<evidence type="ECO:0000313" key="3">
    <source>
        <dbReference type="EMBL" id="KAK3289181.1"/>
    </source>
</evidence>
<feature type="region of interest" description="Disordered" evidence="1">
    <location>
        <begin position="364"/>
        <end position="400"/>
    </location>
</feature>
<feature type="compositionally biased region" description="Polar residues" evidence="1">
    <location>
        <begin position="72"/>
        <end position="87"/>
    </location>
</feature>
<dbReference type="EMBL" id="LGRX02000206">
    <property type="protein sequence ID" value="KAK3289181.1"/>
    <property type="molecule type" value="Genomic_DNA"/>
</dbReference>
<dbReference type="PANTHER" id="PTHR44329">
    <property type="entry name" value="SERINE/THREONINE-PROTEIN KINASE TNNI3K-RELATED"/>
    <property type="match status" value="1"/>
</dbReference>
<accession>A0AAE0H3K2</accession>